<dbReference type="SUPFAM" id="SSF46785">
    <property type="entry name" value="Winged helix' DNA-binding domain"/>
    <property type="match status" value="1"/>
</dbReference>
<keyword evidence="3" id="KW-0949">S-adenosyl-L-methionine</keyword>
<dbReference type="InterPro" id="IPR029063">
    <property type="entry name" value="SAM-dependent_MTases_sf"/>
</dbReference>
<accession>A0A835ERT7</accession>
<dbReference type="EMBL" id="JACEFO010001768">
    <property type="protein sequence ID" value="KAF8705791.1"/>
    <property type="molecule type" value="Genomic_DNA"/>
</dbReference>
<dbReference type="InterPro" id="IPR022657">
    <property type="entry name" value="De-COase2_CS"/>
</dbReference>
<dbReference type="InterPro" id="IPR036390">
    <property type="entry name" value="WH_DNA-bd_sf"/>
</dbReference>
<gene>
    <name evidence="6" type="ORF">HU200_030996</name>
</gene>
<dbReference type="GO" id="GO:0008757">
    <property type="term" value="F:S-adenosylmethionine-dependent methyltransferase activity"/>
    <property type="evidence" value="ECO:0007669"/>
    <property type="project" value="UniProtKB-ARBA"/>
</dbReference>
<protein>
    <recommendedName>
        <fullName evidence="5">O-methyltransferase C-terminal domain-containing protein</fullName>
    </recommendedName>
</protein>
<keyword evidence="1" id="KW-0489">Methyltransferase</keyword>
<evidence type="ECO:0000256" key="1">
    <source>
        <dbReference type="ARBA" id="ARBA00022603"/>
    </source>
</evidence>
<name>A0A835ERT7_9POAL</name>
<evidence type="ECO:0000259" key="5">
    <source>
        <dbReference type="Pfam" id="PF00891"/>
    </source>
</evidence>
<evidence type="ECO:0000313" key="6">
    <source>
        <dbReference type="EMBL" id="KAF8705791.1"/>
    </source>
</evidence>
<sequence>MVPPSKIPCLSRLMRVLTHAGVFGTHGGAGDTQQPPSGGDSEQILYTLTPVSRILVGSRNQAGITSLMLHPAQNQAAFTSFAPHLATVSSMFELSGWLQSELPDPSMFKLRNGCTAFELANGDPAFNEAFNDGMVSDTEFIKDIVVKEHGEVFQGISSMIDVGGGFGAAAHAISKAFPHVRCSVMDLAHVVDKAPDNTDVKYIAGDMFESVPPTNVIFLKWVLHDWSDEECIKILKNCKEAIPPREKGGKVVIIDIVIGAGRSDLEREVQVVFDLYNMVVNGTERDENEWKKIFLEAGFSDYKITSVPGLRSIIEVYP</sequence>
<dbReference type="SUPFAM" id="SSF53335">
    <property type="entry name" value="S-adenosyl-L-methionine-dependent methyltransferases"/>
    <property type="match status" value="1"/>
</dbReference>
<dbReference type="GO" id="GO:0008171">
    <property type="term" value="F:O-methyltransferase activity"/>
    <property type="evidence" value="ECO:0007669"/>
    <property type="project" value="InterPro"/>
</dbReference>
<dbReference type="PROSITE" id="PS00879">
    <property type="entry name" value="ODR_DC_2_2"/>
    <property type="match status" value="1"/>
</dbReference>
<dbReference type="PROSITE" id="PS51683">
    <property type="entry name" value="SAM_OMT_II"/>
    <property type="match status" value="1"/>
</dbReference>
<dbReference type="InterPro" id="IPR001077">
    <property type="entry name" value="COMT_C"/>
</dbReference>
<evidence type="ECO:0000313" key="7">
    <source>
        <dbReference type="Proteomes" id="UP000636709"/>
    </source>
</evidence>
<feature type="active site" description="Proton acceptor" evidence="4">
    <location>
        <position position="224"/>
    </location>
</feature>
<organism evidence="6 7">
    <name type="scientific">Digitaria exilis</name>
    <dbReference type="NCBI Taxonomy" id="1010633"/>
    <lineage>
        <taxon>Eukaryota</taxon>
        <taxon>Viridiplantae</taxon>
        <taxon>Streptophyta</taxon>
        <taxon>Embryophyta</taxon>
        <taxon>Tracheophyta</taxon>
        <taxon>Spermatophyta</taxon>
        <taxon>Magnoliopsida</taxon>
        <taxon>Liliopsida</taxon>
        <taxon>Poales</taxon>
        <taxon>Poaceae</taxon>
        <taxon>PACMAD clade</taxon>
        <taxon>Panicoideae</taxon>
        <taxon>Panicodae</taxon>
        <taxon>Paniceae</taxon>
        <taxon>Anthephorinae</taxon>
        <taxon>Digitaria</taxon>
    </lineage>
</organism>
<evidence type="ECO:0000256" key="4">
    <source>
        <dbReference type="PIRSR" id="PIRSR005739-1"/>
    </source>
</evidence>
<reference evidence="6" key="1">
    <citation type="submission" date="2020-07" db="EMBL/GenBank/DDBJ databases">
        <title>Genome sequence and genetic diversity analysis of an under-domesticated orphan crop, white fonio (Digitaria exilis).</title>
        <authorList>
            <person name="Bennetzen J.L."/>
            <person name="Chen S."/>
            <person name="Ma X."/>
            <person name="Wang X."/>
            <person name="Yssel A.E.J."/>
            <person name="Chaluvadi S.R."/>
            <person name="Johnson M."/>
            <person name="Gangashetty P."/>
            <person name="Hamidou F."/>
            <person name="Sanogo M.D."/>
            <person name="Zwaenepoel A."/>
            <person name="Wallace J."/>
            <person name="Van De Peer Y."/>
            <person name="Van Deynze A."/>
        </authorList>
    </citation>
    <scope>NUCLEOTIDE SEQUENCE</scope>
    <source>
        <tissue evidence="6">Leaves</tissue>
    </source>
</reference>
<proteinExistence type="predicted"/>
<dbReference type="InterPro" id="IPR036388">
    <property type="entry name" value="WH-like_DNA-bd_sf"/>
</dbReference>
<dbReference type="Gene3D" id="1.10.10.10">
    <property type="entry name" value="Winged helix-like DNA-binding domain superfamily/Winged helix DNA-binding domain"/>
    <property type="match status" value="1"/>
</dbReference>
<dbReference type="OrthoDB" id="757282at2759"/>
<dbReference type="FunFam" id="3.40.50.150:FF:000057">
    <property type="entry name" value="O-methyltransferase ZRP4"/>
    <property type="match status" value="1"/>
</dbReference>
<dbReference type="Proteomes" id="UP000636709">
    <property type="component" value="Unassembled WGS sequence"/>
</dbReference>
<keyword evidence="7" id="KW-1185">Reference proteome</keyword>
<dbReference type="Pfam" id="PF00891">
    <property type="entry name" value="Methyltransf_2"/>
    <property type="match status" value="1"/>
</dbReference>
<dbReference type="AlphaFoldDB" id="A0A835ERT7"/>
<keyword evidence="2" id="KW-0808">Transferase</keyword>
<dbReference type="Gene3D" id="3.40.50.150">
    <property type="entry name" value="Vaccinia Virus protein VP39"/>
    <property type="match status" value="1"/>
</dbReference>
<evidence type="ECO:0000256" key="2">
    <source>
        <dbReference type="ARBA" id="ARBA00022679"/>
    </source>
</evidence>
<dbReference type="PIRSF" id="PIRSF005739">
    <property type="entry name" value="O-mtase"/>
    <property type="match status" value="1"/>
</dbReference>
<dbReference type="InterPro" id="IPR016461">
    <property type="entry name" value="COMT-like"/>
</dbReference>
<evidence type="ECO:0000256" key="3">
    <source>
        <dbReference type="ARBA" id="ARBA00022691"/>
    </source>
</evidence>
<feature type="domain" description="O-methyltransferase C-terminal" evidence="5">
    <location>
        <begin position="93"/>
        <end position="300"/>
    </location>
</feature>
<dbReference type="PANTHER" id="PTHR11746">
    <property type="entry name" value="O-METHYLTRANSFERASE"/>
    <property type="match status" value="1"/>
</dbReference>
<comment type="caution">
    <text evidence="6">The sequence shown here is derived from an EMBL/GenBank/DDBJ whole genome shotgun (WGS) entry which is preliminary data.</text>
</comment>
<dbReference type="GO" id="GO:0032259">
    <property type="term" value="P:methylation"/>
    <property type="evidence" value="ECO:0007669"/>
    <property type="project" value="UniProtKB-KW"/>
</dbReference>